<dbReference type="OrthoDB" id="313546at2759"/>
<feature type="region of interest" description="Disordered" evidence="6">
    <location>
        <begin position="1"/>
        <end position="449"/>
    </location>
</feature>
<keyword evidence="4" id="KW-0862">Zinc</keyword>
<evidence type="ECO:0000259" key="7">
    <source>
        <dbReference type="PROSITE" id="PS50158"/>
    </source>
</evidence>
<dbReference type="PANTHER" id="PTHR47103">
    <property type="entry name" value="DNA-BINDING PROTEIN"/>
    <property type="match status" value="1"/>
</dbReference>
<dbReference type="SMART" id="SM00343">
    <property type="entry name" value="ZnF_C2HC"/>
    <property type="match status" value="4"/>
</dbReference>
<feature type="domain" description="CCHC-type" evidence="7">
    <location>
        <begin position="211"/>
        <end position="226"/>
    </location>
</feature>
<keyword evidence="2" id="KW-0677">Repeat</keyword>
<feature type="domain" description="CCHC-type" evidence="7">
    <location>
        <begin position="56"/>
        <end position="71"/>
    </location>
</feature>
<feature type="domain" description="CCHC-type" evidence="7">
    <location>
        <begin position="313"/>
        <end position="328"/>
    </location>
</feature>
<evidence type="ECO:0000256" key="2">
    <source>
        <dbReference type="ARBA" id="ARBA00022737"/>
    </source>
</evidence>
<feature type="compositionally biased region" description="Low complexity" evidence="6">
    <location>
        <begin position="249"/>
        <end position="258"/>
    </location>
</feature>
<feature type="domain" description="CCHC-type" evidence="7">
    <location>
        <begin position="261"/>
        <end position="276"/>
    </location>
</feature>
<feature type="compositionally biased region" description="Basic and acidic residues" evidence="6">
    <location>
        <begin position="13"/>
        <end position="36"/>
    </location>
</feature>
<keyword evidence="1" id="KW-0479">Metal-binding</keyword>
<evidence type="ECO:0000256" key="1">
    <source>
        <dbReference type="ARBA" id="ARBA00022723"/>
    </source>
</evidence>
<dbReference type="Gene3D" id="4.10.60.10">
    <property type="entry name" value="Zinc finger, CCHC-type"/>
    <property type="match status" value="4"/>
</dbReference>
<evidence type="ECO:0000256" key="4">
    <source>
        <dbReference type="ARBA" id="ARBA00022833"/>
    </source>
</evidence>
<evidence type="ECO:0000313" key="8">
    <source>
        <dbReference type="EMBL" id="CDW83324.1"/>
    </source>
</evidence>
<dbReference type="Proteomes" id="UP000039865">
    <property type="component" value="Unassembled WGS sequence"/>
</dbReference>
<reference evidence="8 9" key="1">
    <citation type="submission" date="2014-06" db="EMBL/GenBank/DDBJ databases">
        <authorList>
            <person name="Swart Estienne"/>
        </authorList>
    </citation>
    <scope>NUCLEOTIDE SEQUENCE [LARGE SCALE GENOMIC DNA]</scope>
    <source>
        <strain evidence="8 9">130c</strain>
    </source>
</reference>
<feature type="compositionally biased region" description="Gly residues" evidence="6">
    <location>
        <begin position="198"/>
        <end position="208"/>
    </location>
</feature>
<feature type="compositionally biased region" description="Basic and acidic residues" evidence="6">
    <location>
        <begin position="61"/>
        <end position="85"/>
    </location>
</feature>
<dbReference type="EMBL" id="CCKQ01011751">
    <property type="protein sequence ID" value="CDW83324.1"/>
    <property type="molecule type" value="Genomic_DNA"/>
</dbReference>
<feature type="compositionally biased region" description="Gly residues" evidence="6">
    <location>
        <begin position="233"/>
        <end position="248"/>
    </location>
</feature>
<dbReference type="GO" id="GO:0008270">
    <property type="term" value="F:zinc ion binding"/>
    <property type="evidence" value="ECO:0007669"/>
    <property type="project" value="UniProtKB-KW"/>
</dbReference>
<accession>A0A078AMB9</accession>
<dbReference type="FunFam" id="4.10.60.10:FF:000079">
    <property type="entry name" value="Nucleic acid binding protein"/>
    <property type="match status" value="1"/>
</dbReference>
<dbReference type="PROSITE" id="PS50158">
    <property type="entry name" value="ZF_CCHC"/>
    <property type="match status" value="4"/>
</dbReference>
<feature type="compositionally biased region" description="Basic and acidic residues" evidence="6">
    <location>
        <begin position="210"/>
        <end position="222"/>
    </location>
</feature>
<evidence type="ECO:0000256" key="6">
    <source>
        <dbReference type="SAM" id="MobiDB-lite"/>
    </source>
</evidence>
<dbReference type="OMA" id="DGRQEVH"/>
<proteinExistence type="predicted"/>
<feature type="compositionally biased region" description="Polar residues" evidence="6">
    <location>
        <begin position="121"/>
        <end position="147"/>
    </location>
</feature>
<dbReference type="Pfam" id="PF00098">
    <property type="entry name" value="zf-CCHC"/>
    <property type="match status" value="4"/>
</dbReference>
<feature type="compositionally biased region" description="Basic and acidic residues" evidence="6">
    <location>
        <begin position="322"/>
        <end position="354"/>
    </location>
</feature>
<organism evidence="8 9">
    <name type="scientific">Stylonychia lemnae</name>
    <name type="common">Ciliate</name>
    <dbReference type="NCBI Taxonomy" id="5949"/>
    <lineage>
        <taxon>Eukaryota</taxon>
        <taxon>Sar</taxon>
        <taxon>Alveolata</taxon>
        <taxon>Ciliophora</taxon>
        <taxon>Intramacronucleata</taxon>
        <taxon>Spirotrichea</taxon>
        <taxon>Stichotrichia</taxon>
        <taxon>Sporadotrichida</taxon>
        <taxon>Oxytrichidae</taxon>
        <taxon>Stylonychinae</taxon>
        <taxon>Stylonychia</taxon>
    </lineage>
</organism>
<dbReference type="InterPro" id="IPR036875">
    <property type="entry name" value="Znf_CCHC_sf"/>
</dbReference>
<feature type="compositionally biased region" description="Polar residues" evidence="6">
    <location>
        <begin position="304"/>
        <end position="320"/>
    </location>
</feature>
<evidence type="ECO:0000256" key="3">
    <source>
        <dbReference type="ARBA" id="ARBA00022771"/>
    </source>
</evidence>
<dbReference type="InParanoid" id="A0A078AMB9"/>
<feature type="compositionally biased region" description="Basic and acidic residues" evidence="6">
    <location>
        <begin position="177"/>
        <end position="197"/>
    </location>
</feature>
<feature type="compositionally biased region" description="Basic and acidic residues" evidence="6">
    <location>
        <begin position="279"/>
        <end position="303"/>
    </location>
</feature>
<name>A0A078AMB9_STYLE</name>
<evidence type="ECO:0000313" key="9">
    <source>
        <dbReference type="Proteomes" id="UP000039865"/>
    </source>
</evidence>
<keyword evidence="3 5" id="KW-0863">Zinc-finger</keyword>
<dbReference type="PANTHER" id="PTHR47103:SF8">
    <property type="entry name" value="DNA-BINDING PROTEIN"/>
    <property type="match status" value="1"/>
</dbReference>
<dbReference type="GO" id="GO:0003676">
    <property type="term" value="F:nucleic acid binding"/>
    <property type="evidence" value="ECO:0007669"/>
    <property type="project" value="InterPro"/>
</dbReference>
<dbReference type="AlphaFoldDB" id="A0A078AMB9"/>
<feature type="compositionally biased region" description="Polar residues" evidence="6">
    <location>
        <begin position="1"/>
        <end position="12"/>
    </location>
</feature>
<gene>
    <name evidence="8" type="primary">Contig10276.g10962</name>
    <name evidence="8" type="ORF">STYLEM_12367</name>
</gene>
<sequence>MSSQHSRQYANTDNRDSKPFGRPRGVDDYPTGERKFSQSTQKHGTIGAGPRGPPQCFNCSEEGHMSRECPNKGEKLQKKYEKNLDNKNSYNDDPVQEKRRESAIGWAADDGWNDDKDSSKKSNGLLNQHDQSTTNTINIISAQNGWGQESPEKTKQTSSGWEDGTDDKPWGGLSVFRESRDSPPRSRFSQDNRDGNRGRGIGQGGGGDRACFRCNEHGHMARECPNPDTRPQNGGGRGRGGFRGGMQGGNQNSGQSQGKSCFKCGQTGHFSRECPNQPMRREGGDFRLNNRDNGNGERPRFNRDNQNSSGNTCFKCQQSGHFARECPNEESGERQYKRQRRDDGGGSIRRDYNRNDQIGGGNNSRPGGNRDYNQSRREGGDQPSGWGGEGGWENQGDLGFKNSRHRDDDNESDNGWSKCKNYNANDYQRNDRLIYPRWGNPDDNNDGSW</sequence>
<protein>
    <submittedName>
        <fullName evidence="8">Universal minicircle sequence binding protein</fullName>
    </submittedName>
</protein>
<dbReference type="SUPFAM" id="SSF57756">
    <property type="entry name" value="Retrovirus zinc finger-like domains"/>
    <property type="match status" value="4"/>
</dbReference>
<keyword evidence="9" id="KW-1185">Reference proteome</keyword>
<evidence type="ECO:0000256" key="5">
    <source>
        <dbReference type="PROSITE-ProRule" id="PRU00047"/>
    </source>
</evidence>
<dbReference type="InterPro" id="IPR001878">
    <property type="entry name" value="Znf_CCHC"/>
</dbReference>